<dbReference type="InterPro" id="IPR037185">
    <property type="entry name" value="EmrE-like"/>
</dbReference>
<comment type="subcellular location">
    <subcellularLocation>
        <location evidence="1">Cell membrane</location>
        <topology evidence="1">Multi-pass membrane protein</topology>
    </subcellularLocation>
</comment>
<keyword evidence="2" id="KW-1003">Cell membrane</keyword>
<keyword evidence="4 6" id="KW-1133">Transmembrane helix</keyword>
<feature type="transmembrane region" description="Helical" evidence="6">
    <location>
        <begin position="212"/>
        <end position="229"/>
    </location>
</feature>
<dbReference type="InterPro" id="IPR000620">
    <property type="entry name" value="EamA_dom"/>
</dbReference>
<feature type="domain" description="EamA" evidence="7">
    <location>
        <begin position="177"/>
        <end position="314"/>
    </location>
</feature>
<evidence type="ECO:0000313" key="9">
    <source>
        <dbReference type="Proteomes" id="UP001204015"/>
    </source>
</evidence>
<feature type="transmembrane region" description="Helical" evidence="6">
    <location>
        <begin position="121"/>
        <end position="141"/>
    </location>
</feature>
<feature type="transmembrane region" description="Helical" evidence="6">
    <location>
        <begin position="180"/>
        <end position="200"/>
    </location>
</feature>
<feature type="transmembrane region" description="Helical" evidence="6">
    <location>
        <begin position="297"/>
        <end position="314"/>
    </location>
</feature>
<reference evidence="8 9" key="1">
    <citation type="submission" date="2022-06" db="EMBL/GenBank/DDBJ databases">
        <title>A taxonomic note on the genus Prevotella: Description of four novel genera and emended description of the genera Hallella and Xylanibacter.</title>
        <authorList>
            <person name="Hitch T.C.A."/>
        </authorList>
    </citation>
    <scope>NUCLEOTIDE SEQUENCE [LARGE SCALE GENOMIC DNA]</scope>
    <source>
        <strain evidence="8 9">DSM 100619</strain>
    </source>
</reference>
<evidence type="ECO:0000256" key="2">
    <source>
        <dbReference type="ARBA" id="ARBA00022475"/>
    </source>
</evidence>
<comment type="caution">
    <text evidence="8">The sequence shown here is derived from an EMBL/GenBank/DDBJ whole genome shotgun (WGS) entry which is preliminary data.</text>
</comment>
<dbReference type="SUPFAM" id="SSF103481">
    <property type="entry name" value="Multidrug resistance efflux transporter EmrE"/>
    <property type="match status" value="2"/>
</dbReference>
<evidence type="ECO:0000256" key="6">
    <source>
        <dbReference type="SAM" id="Phobius"/>
    </source>
</evidence>
<keyword evidence="9" id="KW-1185">Reference proteome</keyword>
<dbReference type="InterPro" id="IPR050638">
    <property type="entry name" value="AA-Vitamin_Transporters"/>
</dbReference>
<evidence type="ECO:0000256" key="4">
    <source>
        <dbReference type="ARBA" id="ARBA00022989"/>
    </source>
</evidence>
<feature type="transmembrane region" description="Helical" evidence="6">
    <location>
        <begin position="153"/>
        <end position="174"/>
    </location>
</feature>
<name>A0ABT1BVG3_9BACT</name>
<accession>A0ABT1BVG3</accession>
<evidence type="ECO:0000256" key="5">
    <source>
        <dbReference type="ARBA" id="ARBA00023136"/>
    </source>
</evidence>
<dbReference type="PANTHER" id="PTHR32322:SF18">
    <property type="entry name" value="S-ADENOSYLMETHIONINE_S-ADENOSYLHOMOCYSTEINE TRANSPORTER"/>
    <property type="match status" value="1"/>
</dbReference>
<feature type="transmembrane region" description="Helical" evidence="6">
    <location>
        <begin position="35"/>
        <end position="56"/>
    </location>
</feature>
<dbReference type="PANTHER" id="PTHR32322">
    <property type="entry name" value="INNER MEMBRANE TRANSPORTER"/>
    <property type="match status" value="1"/>
</dbReference>
<keyword evidence="5 6" id="KW-0472">Membrane</keyword>
<feature type="transmembrane region" description="Helical" evidence="6">
    <location>
        <begin position="272"/>
        <end position="291"/>
    </location>
</feature>
<dbReference type="Pfam" id="PF00892">
    <property type="entry name" value="EamA"/>
    <property type="match status" value="2"/>
</dbReference>
<keyword evidence="3 6" id="KW-0812">Transmembrane</keyword>
<sequence length="319" mass="35787">MHQQNFITITTIRGLIQNLKRIISTNGKPEWQGHLVAILTVIFWGGTFVNTKYLLIGGMQPHEIFFIRFLLAYFCIWIISPRKLLCNSWKDELTMLLLGVTGGSLYFVAENTAIKLTYVNDVSFIICMAPLFTTFLAIVFLKNVNASKKLITGSVVALFGVSIVIFNGHFVMHLSPLGDALALLASFCWGIYSLIIKRVSGRYSATFITRKVFFYGILTILPTFILKPWSFPLSNLGKPVIWLNIFFLGVIASFACYLMWNWSVRKIGALKTANYNYLNPISTVILSALFLKESITPIAFLGGILILIGIFISNRSNGI</sequence>
<evidence type="ECO:0000256" key="1">
    <source>
        <dbReference type="ARBA" id="ARBA00004651"/>
    </source>
</evidence>
<dbReference type="Gene3D" id="1.10.3730.20">
    <property type="match status" value="1"/>
</dbReference>
<feature type="transmembrane region" description="Helical" evidence="6">
    <location>
        <begin position="241"/>
        <end position="260"/>
    </location>
</feature>
<protein>
    <submittedName>
        <fullName evidence="8">DMT family transporter</fullName>
    </submittedName>
</protein>
<evidence type="ECO:0000259" key="7">
    <source>
        <dbReference type="Pfam" id="PF00892"/>
    </source>
</evidence>
<proteinExistence type="predicted"/>
<dbReference type="Proteomes" id="UP001204015">
    <property type="component" value="Unassembled WGS sequence"/>
</dbReference>
<organism evidence="8 9">
    <name type="scientific">Segatella cerevisiae</name>
    <dbReference type="NCBI Taxonomy" id="2053716"/>
    <lineage>
        <taxon>Bacteria</taxon>
        <taxon>Pseudomonadati</taxon>
        <taxon>Bacteroidota</taxon>
        <taxon>Bacteroidia</taxon>
        <taxon>Bacteroidales</taxon>
        <taxon>Prevotellaceae</taxon>
        <taxon>Segatella</taxon>
    </lineage>
</organism>
<evidence type="ECO:0000313" key="8">
    <source>
        <dbReference type="EMBL" id="MCO6025074.1"/>
    </source>
</evidence>
<evidence type="ECO:0000256" key="3">
    <source>
        <dbReference type="ARBA" id="ARBA00022692"/>
    </source>
</evidence>
<dbReference type="RefSeq" id="WP_252760437.1">
    <property type="nucleotide sequence ID" value="NZ_JAMXLY010000011.1"/>
</dbReference>
<feature type="domain" description="EamA" evidence="7">
    <location>
        <begin position="33"/>
        <end position="165"/>
    </location>
</feature>
<dbReference type="EMBL" id="JAMXLY010000011">
    <property type="protein sequence ID" value="MCO6025074.1"/>
    <property type="molecule type" value="Genomic_DNA"/>
</dbReference>
<feature type="transmembrane region" description="Helical" evidence="6">
    <location>
        <begin position="62"/>
        <end position="80"/>
    </location>
</feature>
<gene>
    <name evidence="8" type="ORF">NG821_04340</name>
</gene>